<dbReference type="Pfam" id="PF13185">
    <property type="entry name" value="GAF_2"/>
    <property type="match status" value="5"/>
</dbReference>
<dbReference type="InterPro" id="IPR003018">
    <property type="entry name" value="GAF"/>
</dbReference>
<gene>
    <name evidence="3" type="ORF">HY768_07175</name>
</gene>
<dbReference type="SUPFAM" id="SSF55781">
    <property type="entry name" value="GAF domain-like"/>
    <property type="match status" value="7"/>
</dbReference>
<dbReference type="InterPro" id="IPR000160">
    <property type="entry name" value="GGDEF_dom"/>
</dbReference>
<dbReference type="GO" id="GO:0052621">
    <property type="term" value="F:diguanylate cyclase activity"/>
    <property type="evidence" value="ECO:0007669"/>
    <property type="project" value="TreeGrafter"/>
</dbReference>
<feature type="compositionally biased region" description="Basic residues" evidence="1">
    <location>
        <begin position="14"/>
        <end position="26"/>
    </location>
</feature>
<dbReference type="Gene3D" id="3.30.70.270">
    <property type="match status" value="1"/>
</dbReference>
<feature type="compositionally biased region" description="Basic and acidic residues" evidence="1">
    <location>
        <begin position="27"/>
        <end position="37"/>
    </location>
</feature>
<dbReference type="Proteomes" id="UP000736328">
    <property type="component" value="Unassembled WGS sequence"/>
</dbReference>
<dbReference type="SMART" id="SM00267">
    <property type="entry name" value="GGDEF"/>
    <property type="match status" value="1"/>
</dbReference>
<protein>
    <submittedName>
        <fullName evidence="3">GAF domain-containing protein</fullName>
    </submittedName>
</protein>
<reference evidence="3" key="1">
    <citation type="submission" date="2020-07" db="EMBL/GenBank/DDBJ databases">
        <title>Huge and variable diversity of episymbiotic CPR bacteria and DPANN archaea in groundwater ecosystems.</title>
        <authorList>
            <person name="He C.Y."/>
            <person name="Keren R."/>
            <person name="Whittaker M."/>
            <person name="Farag I.F."/>
            <person name="Doudna J."/>
            <person name="Cate J.H.D."/>
            <person name="Banfield J.F."/>
        </authorList>
    </citation>
    <scope>NUCLEOTIDE SEQUENCE</scope>
    <source>
        <strain evidence="3">NC_groundwater_1520_Pr4_B-0.1um_53_5</strain>
    </source>
</reference>
<dbReference type="InterPro" id="IPR050469">
    <property type="entry name" value="Diguanylate_Cyclase"/>
</dbReference>
<dbReference type="GO" id="GO:0043709">
    <property type="term" value="P:cell adhesion involved in single-species biofilm formation"/>
    <property type="evidence" value="ECO:0007669"/>
    <property type="project" value="TreeGrafter"/>
</dbReference>
<dbReference type="GO" id="GO:1902201">
    <property type="term" value="P:negative regulation of bacterial-type flagellum-dependent cell motility"/>
    <property type="evidence" value="ECO:0007669"/>
    <property type="project" value="TreeGrafter"/>
</dbReference>
<dbReference type="PANTHER" id="PTHR45138:SF26">
    <property type="entry name" value="DIGUANYLATE CYCLASE"/>
    <property type="match status" value="1"/>
</dbReference>
<dbReference type="InterPro" id="IPR029787">
    <property type="entry name" value="Nucleotide_cyclase"/>
</dbReference>
<dbReference type="NCBIfam" id="TIGR00254">
    <property type="entry name" value="GGDEF"/>
    <property type="match status" value="1"/>
</dbReference>
<evidence type="ECO:0000313" key="3">
    <source>
        <dbReference type="EMBL" id="MBI4726990.1"/>
    </source>
</evidence>
<evidence type="ECO:0000313" key="4">
    <source>
        <dbReference type="Proteomes" id="UP000736328"/>
    </source>
</evidence>
<comment type="caution">
    <text evidence="3">The sequence shown here is derived from an EMBL/GenBank/DDBJ whole genome shotgun (WGS) entry which is preliminary data.</text>
</comment>
<sequence>MDKNKTNAAGPGRRTGRIVRIKNRPLKRPDRASSSEARRLKKRLDEISALSRIAQSLARVMDLDHLWPRLHREVSRLLDARNFYVALWHRQEKAVEFVYEIEDGKQAPKSRKTRAHGLIELVLESGKPLLIRNEERKIKGQTVKTSGQPALSWLGVPIRLKGHTLGMIAVQNYRQAGAYNPGHQELLASIAGYAAVALENSRLQAAARQKAKEAEALHQLSKAAVTETDLDKLLQKIPWLIKETFGYLNCAILLSDQDNKYLYLKAAVGYRAQAIRDTRIAIGREGITGWVAAQGKTLYVPDVSKEKRYLETVSGCRSELALPLKFQNKIIGALDIESAVIDGFDPDRIRLLENFANQAAAVIQKLRLEQLAQQKIKELSALHQLSQAVINASDENEVMTLSLEKISGIIPADVISLMLIDPATGDLVIKAARGLSDETEQQPRLKSGQGLAGWVVENMEPVITADLGNDPRFAALPEKEKLGASIVVPLQAKAQLLGVLSINNYSGNHRTFSEEQLQLAQIMGNTIATALEQTELVSALDSRASAQKALLGTGGLLLGTLQIDEVLSKISREIERLIPFQRLALYKADWNNRILAPLLALGPYRDEIMADPPFSMDEGITGNIARSGRPEIIPDTARDSRTVHVAGTSDDSEAVLVVPLLVDGRSEAVMVIGRKVSAGFNFRELEVAWLFANQAAVAWKNANLFGQIKIKQDELSEEKSRLNLALKRQIDVNTELSTLQYLSSAILSSLKLEEILSVIVEGIRTSLGFDRVLISSAEPDGLNLIHQAAAGISPEEFQEMQQNKLPLSQITPLMRPDYRISASFLVPVPEQDQAKGRPGNQPDDSGLWQEGSRILAPLYSKSRQLLALIQIEKPSDGRVPDKKKIRSLEAFANTAALAIQNATHYLDAQNRIAELSVLYEIGTIISSELEKQKLLESVVNLIKEKLHYLKVAIFEVEPITGSLFVGGQSGYEHELEQVHFTVGGNSVVGWVAEKGRPLIIPDVRQEPLYVAGDPRVLSEIAVPIKREDKIIGVLSIEDDKLNAFDQSDAQLLSTLANQLGVAMDNARLYGQAKSLYEESQRNLRDLSALHNVGAAVSSTLQLHDLLLQVCAILKDTFGYSKISILLADPRRETLELMASLGYPDQVKETGRRLKIGSEGITGRAALTGEAAIVNDVSRNPEYICIDQNTRSEMAVPLKLKDRVIGVINVESDVLNDFDRLDLKLLTTLATQLSVAVENARLYQEAEQLAVTDGLTGANNHRYFQGFFERELNRAKRYNHPLSLLMLDIDHFKEFNDKFGHPVGDLVLKTVTEILKQQAREVDLVARYGGEEFMLVLPETGKKEAVMLAERIRLAVKKQALSDPQNKPLPSITVSLGVSSYPENGSEKEELIDYADKCLYKAKAGGRDLVKQ</sequence>
<feature type="region of interest" description="Disordered" evidence="1">
    <location>
        <begin position="1"/>
        <end position="37"/>
    </location>
</feature>
<organism evidence="3 4">
    <name type="scientific">candidate division TA06 bacterium</name>
    <dbReference type="NCBI Taxonomy" id="2250710"/>
    <lineage>
        <taxon>Bacteria</taxon>
        <taxon>Bacteria division TA06</taxon>
    </lineage>
</organism>
<dbReference type="Pfam" id="PF00990">
    <property type="entry name" value="GGDEF"/>
    <property type="match status" value="1"/>
</dbReference>
<dbReference type="FunFam" id="3.30.70.270:FF:000001">
    <property type="entry name" value="Diguanylate cyclase domain protein"/>
    <property type="match status" value="1"/>
</dbReference>
<evidence type="ECO:0000256" key="1">
    <source>
        <dbReference type="SAM" id="MobiDB-lite"/>
    </source>
</evidence>
<dbReference type="CDD" id="cd01949">
    <property type="entry name" value="GGDEF"/>
    <property type="match status" value="1"/>
</dbReference>
<dbReference type="SUPFAM" id="SSF55073">
    <property type="entry name" value="Nucleotide cyclase"/>
    <property type="match status" value="1"/>
</dbReference>
<dbReference type="InterPro" id="IPR043128">
    <property type="entry name" value="Rev_trsase/Diguanyl_cyclase"/>
</dbReference>
<accession>A0A933IAR0</accession>
<dbReference type="PROSITE" id="PS50887">
    <property type="entry name" value="GGDEF"/>
    <property type="match status" value="1"/>
</dbReference>
<dbReference type="Pfam" id="PF01590">
    <property type="entry name" value="GAF"/>
    <property type="match status" value="2"/>
</dbReference>
<dbReference type="PANTHER" id="PTHR45138">
    <property type="entry name" value="REGULATORY COMPONENTS OF SENSORY TRANSDUCTION SYSTEM"/>
    <property type="match status" value="1"/>
</dbReference>
<proteinExistence type="predicted"/>
<dbReference type="EMBL" id="JACQXR010000093">
    <property type="protein sequence ID" value="MBI4726990.1"/>
    <property type="molecule type" value="Genomic_DNA"/>
</dbReference>
<dbReference type="InterPro" id="IPR029016">
    <property type="entry name" value="GAF-like_dom_sf"/>
</dbReference>
<dbReference type="SMART" id="SM00065">
    <property type="entry name" value="GAF"/>
    <property type="match status" value="7"/>
</dbReference>
<feature type="domain" description="GGDEF" evidence="2">
    <location>
        <begin position="1279"/>
        <end position="1411"/>
    </location>
</feature>
<dbReference type="GO" id="GO:0005886">
    <property type="term" value="C:plasma membrane"/>
    <property type="evidence" value="ECO:0007669"/>
    <property type="project" value="TreeGrafter"/>
</dbReference>
<dbReference type="Gene3D" id="3.30.450.40">
    <property type="match status" value="7"/>
</dbReference>
<evidence type="ECO:0000259" key="2">
    <source>
        <dbReference type="PROSITE" id="PS50887"/>
    </source>
</evidence>
<name>A0A933IAR0_UNCT6</name>